<dbReference type="GO" id="GO:0010468">
    <property type="term" value="P:regulation of gene expression"/>
    <property type="evidence" value="ECO:0007669"/>
    <property type="project" value="UniProtKB-ARBA"/>
</dbReference>
<dbReference type="InParanoid" id="D8SXR7"/>
<dbReference type="AlphaFoldDB" id="D8SXR7"/>
<evidence type="ECO:0000256" key="2">
    <source>
        <dbReference type="ARBA" id="ARBA00023242"/>
    </source>
</evidence>
<keyword evidence="2" id="KW-0539">Nucleus</keyword>
<dbReference type="KEGG" id="smo:SELMODRAFT_426866"/>
<dbReference type="Gene3D" id="2.60.120.650">
    <property type="entry name" value="Cupin"/>
    <property type="match status" value="1"/>
</dbReference>
<dbReference type="InterPro" id="IPR003347">
    <property type="entry name" value="JmjC_dom"/>
</dbReference>
<dbReference type="EMBL" id="GL377651">
    <property type="protein sequence ID" value="EFJ10936.1"/>
    <property type="molecule type" value="Genomic_DNA"/>
</dbReference>
<proteinExistence type="predicted"/>
<dbReference type="PANTHER" id="PTHR10694:SF113">
    <property type="entry name" value="PROTEIN JUMONJI"/>
    <property type="match status" value="1"/>
</dbReference>
<dbReference type="Pfam" id="PF02373">
    <property type="entry name" value="JmjC"/>
    <property type="match status" value="1"/>
</dbReference>
<evidence type="ECO:0000259" key="3">
    <source>
        <dbReference type="PROSITE" id="PS51184"/>
    </source>
</evidence>
<evidence type="ECO:0000313" key="5">
    <source>
        <dbReference type="Proteomes" id="UP000001514"/>
    </source>
</evidence>
<comment type="subcellular location">
    <subcellularLocation>
        <location evidence="1">Nucleus</location>
    </subcellularLocation>
</comment>
<feature type="domain" description="JmjC" evidence="3">
    <location>
        <begin position="25"/>
        <end position="234"/>
    </location>
</feature>
<gene>
    <name evidence="4" type="ORF">SELMODRAFT_426866</name>
</gene>
<dbReference type="eggNOG" id="KOG1246">
    <property type="taxonomic scope" value="Eukaryota"/>
</dbReference>
<evidence type="ECO:0000256" key="1">
    <source>
        <dbReference type="ARBA" id="ARBA00004123"/>
    </source>
</evidence>
<dbReference type="PROSITE" id="PS51184">
    <property type="entry name" value="JMJC"/>
    <property type="match status" value="1"/>
</dbReference>
<dbReference type="Gramene" id="EFJ10936">
    <property type="protein sequence ID" value="EFJ10936"/>
    <property type="gene ID" value="SELMODRAFT_426866"/>
</dbReference>
<dbReference type="GO" id="GO:0005634">
    <property type="term" value="C:nucleus"/>
    <property type="evidence" value="ECO:0007669"/>
    <property type="project" value="UniProtKB-SubCell"/>
</dbReference>
<dbReference type="SUPFAM" id="SSF51197">
    <property type="entry name" value="Clavaminate synthase-like"/>
    <property type="match status" value="1"/>
</dbReference>
<evidence type="ECO:0000313" key="4">
    <source>
        <dbReference type="EMBL" id="EFJ10936.1"/>
    </source>
</evidence>
<keyword evidence="5" id="KW-1185">Reference proteome</keyword>
<sequence>MACLELERNECPTEQVKVIYSGFGYSKGWDWISYGQTRTCRKWCLREASGVVVPWVYIGMSLSSFCWHVEDHFFYSINYVHFGVEKVWYSVARSSATMLEDTIEETPARFVYEPVLPEAPAFYPNKTVSFVEVSNARTVMPRKTTRSAPSASESAGVKPVCAKFFSIWILSCNSLGKTKPNEEEACSVNIFKCLPPERSPDAISLGCVYASLNRCEEQFVVRNSRGQPSQSEQS</sequence>
<dbReference type="STRING" id="88036.D8SXR7"/>
<accession>D8SXR7</accession>
<name>D8SXR7_SELML</name>
<dbReference type="HOGENOM" id="CLU_1186709_0_0_1"/>
<protein>
    <recommendedName>
        <fullName evidence="3">JmjC domain-containing protein</fullName>
    </recommendedName>
</protein>
<organism evidence="5">
    <name type="scientific">Selaginella moellendorffii</name>
    <name type="common">Spikemoss</name>
    <dbReference type="NCBI Taxonomy" id="88036"/>
    <lineage>
        <taxon>Eukaryota</taxon>
        <taxon>Viridiplantae</taxon>
        <taxon>Streptophyta</taxon>
        <taxon>Embryophyta</taxon>
        <taxon>Tracheophyta</taxon>
        <taxon>Lycopodiopsida</taxon>
        <taxon>Selaginellales</taxon>
        <taxon>Selaginellaceae</taxon>
        <taxon>Selaginella</taxon>
    </lineage>
</organism>
<dbReference type="PANTHER" id="PTHR10694">
    <property type="entry name" value="LYSINE-SPECIFIC DEMETHYLASE"/>
    <property type="match status" value="1"/>
</dbReference>
<reference evidence="4 5" key="1">
    <citation type="journal article" date="2011" name="Science">
        <title>The Selaginella genome identifies genetic changes associated with the evolution of vascular plants.</title>
        <authorList>
            <person name="Banks J.A."/>
            <person name="Nishiyama T."/>
            <person name="Hasebe M."/>
            <person name="Bowman J.L."/>
            <person name="Gribskov M."/>
            <person name="dePamphilis C."/>
            <person name="Albert V.A."/>
            <person name="Aono N."/>
            <person name="Aoyama T."/>
            <person name="Ambrose B.A."/>
            <person name="Ashton N.W."/>
            <person name="Axtell M.J."/>
            <person name="Barker E."/>
            <person name="Barker M.S."/>
            <person name="Bennetzen J.L."/>
            <person name="Bonawitz N.D."/>
            <person name="Chapple C."/>
            <person name="Cheng C."/>
            <person name="Correa L.G."/>
            <person name="Dacre M."/>
            <person name="DeBarry J."/>
            <person name="Dreyer I."/>
            <person name="Elias M."/>
            <person name="Engstrom E.M."/>
            <person name="Estelle M."/>
            <person name="Feng L."/>
            <person name="Finet C."/>
            <person name="Floyd S.K."/>
            <person name="Frommer W.B."/>
            <person name="Fujita T."/>
            <person name="Gramzow L."/>
            <person name="Gutensohn M."/>
            <person name="Harholt J."/>
            <person name="Hattori M."/>
            <person name="Heyl A."/>
            <person name="Hirai T."/>
            <person name="Hiwatashi Y."/>
            <person name="Ishikawa M."/>
            <person name="Iwata M."/>
            <person name="Karol K.G."/>
            <person name="Koehler B."/>
            <person name="Kolukisaoglu U."/>
            <person name="Kubo M."/>
            <person name="Kurata T."/>
            <person name="Lalonde S."/>
            <person name="Li K."/>
            <person name="Li Y."/>
            <person name="Litt A."/>
            <person name="Lyons E."/>
            <person name="Manning G."/>
            <person name="Maruyama T."/>
            <person name="Michael T.P."/>
            <person name="Mikami K."/>
            <person name="Miyazaki S."/>
            <person name="Morinaga S."/>
            <person name="Murata T."/>
            <person name="Mueller-Roeber B."/>
            <person name="Nelson D.R."/>
            <person name="Obara M."/>
            <person name="Oguri Y."/>
            <person name="Olmstead R.G."/>
            <person name="Onodera N."/>
            <person name="Petersen B.L."/>
            <person name="Pils B."/>
            <person name="Prigge M."/>
            <person name="Rensing S.A."/>
            <person name="Riano-Pachon D.M."/>
            <person name="Roberts A.W."/>
            <person name="Sato Y."/>
            <person name="Scheller H.V."/>
            <person name="Schulz B."/>
            <person name="Schulz C."/>
            <person name="Shakirov E.V."/>
            <person name="Shibagaki N."/>
            <person name="Shinohara N."/>
            <person name="Shippen D.E."/>
            <person name="Soerensen I."/>
            <person name="Sotooka R."/>
            <person name="Sugimoto N."/>
            <person name="Sugita M."/>
            <person name="Sumikawa N."/>
            <person name="Tanurdzic M."/>
            <person name="Theissen G."/>
            <person name="Ulvskov P."/>
            <person name="Wakazuki S."/>
            <person name="Weng J.K."/>
            <person name="Willats W.W."/>
            <person name="Wipf D."/>
            <person name="Wolf P.G."/>
            <person name="Yang L."/>
            <person name="Zimmer A.D."/>
            <person name="Zhu Q."/>
            <person name="Mitros T."/>
            <person name="Hellsten U."/>
            <person name="Loque D."/>
            <person name="Otillar R."/>
            <person name="Salamov A."/>
            <person name="Schmutz J."/>
            <person name="Shapiro H."/>
            <person name="Lindquist E."/>
            <person name="Lucas S."/>
            <person name="Rokhsar D."/>
            <person name="Grigoriev I.V."/>
        </authorList>
    </citation>
    <scope>NUCLEOTIDE SEQUENCE [LARGE SCALE GENOMIC DNA]</scope>
</reference>
<dbReference type="Proteomes" id="UP000001514">
    <property type="component" value="Unassembled WGS sequence"/>
</dbReference>